<name>A0A9R1VB04_LACSA</name>
<evidence type="ECO:0000313" key="2">
    <source>
        <dbReference type="Proteomes" id="UP000235145"/>
    </source>
</evidence>
<organism evidence="1 2">
    <name type="scientific">Lactuca sativa</name>
    <name type="common">Garden lettuce</name>
    <dbReference type="NCBI Taxonomy" id="4236"/>
    <lineage>
        <taxon>Eukaryota</taxon>
        <taxon>Viridiplantae</taxon>
        <taxon>Streptophyta</taxon>
        <taxon>Embryophyta</taxon>
        <taxon>Tracheophyta</taxon>
        <taxon>Spermatophyta</taxon>
        <taxon>Magnoliopsida</taxon>
        <taxon>eudicotyledons</taxon>
        <taxon>Gunneridae</taxon>
        <taxon>Pentapetalae</taxon>
        <taxon>asterids</taxon>
        <taxon>campanulids</taxon>
        <taxon>Asterales</taxon>
        <taxon>Asteraceae</taxon>
        <taxon>Cichorioideae</taxon>
        <taxon>Cichorieae</taxon>
        <taxon>Lactucinae</taxon>
        <taxon>Lactuca</taxon>
    </lineage>
</organism>
<sequence length="103" mass="11710">MEVQSVTCSIRGDLRPTCNAAGMIDIYILGTDHLYQKHAYRKLKISESGQVSESTPSWCYAPFEPKGILSFLTTSLACIISIQYVHILIEFHIYKCCIFHFNC</sequence>
<dbReference type="AlphaFoldDB" id="A0A9R1VB04"/>
<protein>
    <submittedName>
        <fullName evidence="1">Uncharacterized protein</fullName>
    </submittedName>
</protein>
<gene>
    <name evidence="1" type="ORF">LSAT_V11C500230200</name>
</gene>
<dbReference type="PANTHER" id="PTHR31061">
    <property type="entry name" value="LD22376P"/>
    <property type="match status" value="1"/>
</dbReference>
<dbReference type="Proteomes" id="UP000235145">
    <property type="component" value="Unassembled WGS sequence"/>
</dbReference>
<dbReference type="PANTHER" id="PTHR31061:SF28">
    <property type="entry name" value="HEPARAN-ALPHA-GLUCOSAMINIDE N-ACETYLTRANSFERASE-LIKE"/>
    <property type="match status" value="1"/>
</dbReference>
<dbReference type="EMBL" id="NBSK02000005">
    <property type="protein sequence ID" value="KAJ0203011.1"/>
    <property type="molecule type" value="Genomic_DNA"/>
</dbReference>
<proteinExistence type="predicted"/>
<keyword evidence="2" id="KW-1185">Reference proteome</keyword>
<comment type="caution">
    <text evidence="1">The sequence shown here is derived from an EMBL/GenBank/DDBJ whole genome shotgun (WGS) entry which is preliminary data.</text>
</comment>
<reference evidence="1 2" key="1">
    <citation type="journal article" date="2017" name="Nat. Commun.">
        <title>Genome assembly with in vitro proximity ligation data and whole-genome triplication in lettuce.</title>
        <authorList>
            <person name="Reyes-Chin-Wo S."/>
            <person name="Wang Z."/>
            <person name="Yang X."/>
            <person name="Kozik A."/>
            <person name="Arikit S."/>
            <person name="Song C."/>
            <person name="Xia L."/>
            <person name="Froenicke L."/>
            <person name="Lavelle D.O."/>
            <person name="Truco M.J."/>
            <person name="Xia R."/>
            <person name="Zhu S."/>
            <person name="Xu C."/>
            <person name="Xu H."/>
            <person name="Xu X."/>
            <person name="Cox K."/>
            <person name="Korf I."/>
            <person name="Meyers B.C."/>
            <person name="Michelmore R.W."/>
        </authorList>
    </citation>
    <scope>NUCLEOTIDE SEQUENCE [LARGE SCALE GENOMIC DNA]</scope>
    <source>
        <strain evidence="2">cv. Salinas</strain>
        <tissue evidence="1">Seedlings</tissue>
    </source>
</reference>
<accession>A0A9R1VB04</accession>
<evidence type="ECO:0000313" key="1">
    <source>
        <dbReference type="EMBL" id="KAJ0203011.1"/>
    </source>
</evidence>